<sequence length="836" mass="90889">MKTYLLDLAAAEHAGPAIAGGKAYGLGRLHRYGLPVPDMLVLTAAACRDALGEDFLAQAIPQAERRSQVASRPLPPELAAQIEAALSPRGWLERPLAVRSSATQEDSRSASFAGLHQSRLHVRGLTAVLDAIPAVWASQWSDEAAAYRAHRGLPPADGGMAVVIMPMIEARCSGIAFSCHPLSGRDDQVVISAISGLADQLVAGAVNGEEIVLTFPRDITQAIAIQRDRSAILSDEEAQTLARLVRDAAQALDLAEPWYDFEWTWDGRHFQLVQARPITTHVWPSYPGLSGQGTIWSNGNTRDVVPDVMDAFDWGPSRQMVNLMLEQGWRRAGYRLLPGAQRAALIQGRLYLNVSLLQWEGYDALGIQPALINRMMGGHHPDIVVPPATLRQKLRRLGHMLRYAWQDKGARRNGRAQVADTHARAAQWRREDLSRLDGPALAERMLAQAGHVYAQLDLLYLQGSSGGSLSMLMELLERHLPGEAAALSAALLAGGPPSVTAQQSLDLLALSALARQDQAASSMLRAGADWRTLPAEHPFRLAFAAFLERYGHRGIYETYVRSPRWREQPGYLLEQITALMQQDPDALRQRQQAAQQAAWQRLNSALPWGARIQARLFLRKTQVECNDREAARSAFSAFGEAMRLLALEIGQRLTNSGHLGAAAQTFQLLPEEMIAALHGQLPTHATRHRVQDRLRQAKHWQENPAAEVVLDGKSIAPPPILASDASWRGLAIGVGQAQGAARLIRHPSESARLAPGDVLVAPSTDPAWTPLLLKAGALVMETGGYLSHGAIVARELCIPAVANLPGILAQLQDGQPLAVDGWCGTVSIVNTAPSQR</sequence>
<dbReference type="OrthoDB" id="9765468at2"/>
<organism evidence="3 4">
    <name type="scientific">Paludibacterium purpuratum</name>
    <dbReference type="NCBI Taxonomy" id="1144873"/>
    <lineage>
        <taxon>Bacteria</taxon>
        <taxon>Pseudomonadati</taxon>
        <taxon>Pseudomonadota</taxon>
        <taxon>Betaproteobacteria</taxon>
        <taxon>Neisseriales</taxon>
        <taxon>Chromobacteriaceae</taxon>
        <taxon>Paludibacterium</taxon>
    </lineage>
</organism>
<evidence type="ECO:0000259" key="2">
    <source>
        <dbReference type="Pfam" id="PF01326"/>
    </source>
</evidence>
<dbReference type="InterPro" id="IPR008279">
    <property type="entry name" value="PEP-util_enz_mobile_dom"/>
</dbReference>
<gene>
    <name evidence="3" type="ORF">DFP86_10783</name>
</gene>
<dbReference type="GO" id="GO:0016301">
    <property type="term" value="F:kinase activity"/>
    <property type="evidence" value="ECO:0007669"/>
    <property type="project" value="UniProtKB-KW"/>
</dbReference>
<keyword evidence="4" id="KW-1185">Reference proteome</keyword>
<dbReference type="RefSeq" id="WP_133680690.1">
    <property type="nucleotide sequence ID" value="NZ_SNZP01000007.1"/>
</dbReference>
<dbReference type="InterPro" id="IPR002192">
    <property type="entry name" value="PPDK_AMP/ATP-bd"/>
</dbReference>
<feature type="domain" description="PEP-utilising enzyme mobile" evidence="1">
    <location>
        <begin position="754"/>
        <end position="821"/>
    </location>
</feature>
<comment type="caution">
    <text evidence="3">The sequence shown here is derived from an EMBL/GenBank/DDBJ whole genome shotgun (WGS) entry which is preliminary data.</text>
</comment>
<dbReference type="PANTHER" id="PTHR43615:SF1">
    <property type="entry name" value="PPDK_N DOMAIN-CONTAINING PROTEIN"/>
    <property type="match status" value="1"/>
</dbReference>
<dbReference type="InterPro" id="IPR036637">
    <property type="entry name" value="Phosphohistidine_dom_sf"/>
</dbReference>
<keyword evidence="3" id="KW-0418">Kinase</keyword>
<dbReference type="Proteomes" id="UP000295611">
    <property type="component" value="Unassembled WGS sequence"/>
</dbReference>
<dbReference type="Pfam" id="PF00391">
    <property type="entry name" value="PEP-utilizers"/>
    <property type="match status" value="1"/>
</dbReference>
<dbReference type="Gene3D" id="3.50.30.10">
    <property type="entry name" value="Phosphohistidine domain"/>
    <property type="match status" value="1"/>
</dbReference>
<dbReference type="InterPro" id="IPR051549">
    <property type="entry name" value="PEP_Utilizing_Enz"/>
</dbReference>
<keyword evidence="3" id="KW-0808">Transferase</keyword>
<accession>A0A4V3DV59</accession>
<evidence type="ECO:0000313" key="3">
    <source>
        <dbReference type="EMBL" id="TDR79719.1"/>
    </source>
</evidence>
<feature type="domain" description="Pyruvate phosphate dikinase AMP/ATP-binding" evidence="2">
    <location>
        <begin position="18"/>
        <end position="216"/>
    </location>
</feature>
<dbReference type="SUPFAM" id="SSF56059">
    <property type="entry name" value="Glutathione synthetase ATP-binding domain-like"/>
    <property type="match status" value="1"/>
</dbReference>
<keyword evidence="3" id="KW-0670">Pyruvate</keyword>
<dbReference type="PANTHER" id="PTHR43615">
    <property type="entry name" value="PHOSPHOENOLPYRUVATE SYNTHASE-RELATED"/>
    <property type="match status" value="1"/>
</dbReference>
<dbReference type="SUPFAM" id="SSF52009">
    <property type="entry name" value="Phosphohistidine domain"/>
    <property type="match status" value="1"/>
</dbReference>
<dbReference type="InterPro" id="IPR013815">
    <property type="entry name" value="ATP_grasp_subdomain_1"/>
</dbReference>
<evidence type="ECO:0000313" key="4">
    <source>
        <dbReference type="Proteomes" id="UP000295611"/>
    </source>
</evidence>
<dbReference type="GO" id="GO:0005524">
    <property type="term" value="F:ATP binding"/>
    <property type="evidence" value="ECO:0007669"/>
    <property type="project" value="InterPro"/>
</dbReference>
<dbReference type="AlphaFoldDB" id="A0A4V3DV59"/>
<name>A0A4V3DV59_9NEIS</name>
<dbReference type="Gene3D" id="3.30.1490.20">
    <property type="entry name" value="ATP-grasp fold, A domain"/>
    <property type="match status" value="1"/>
</dbReference>
<dbReference type="Gene3D" id="3.30.470.20">
    <property type="entry name" value="ATP-grasp fold, B domain"/>
    <property type="match status" value="2"/>
</dbReference>
<dbReference type="EMBL" id="SNZP01000007">
    <property type="protein sequence ID" value="TDR79719.1"/>
    <property type="molecule type" value="Genomic_DNA"/>
</dbReference>
<dbReference type="Pfam" id="PF01326">
    <property type="entry name" value="PPDK_N"/>
    <property type="match status" value="1"/>
</dbReference>
<protein>
    <submittedName>
        <fullName evidence="3">Pyruvate,water dikinase</fullName>
    </submittedName>
</protein>
<evidence type="ECO:0000259" key="1">
    <source>
        <dbReference type="Pfam" id="PF00391"/>
    </source>
</evidence>
<proteinExistence type="predicted"/>
<reference evidence="3 4" key="1">
    <citation type="submission" date="2019-03" db="EMBL/GenBank/DDBJ databases">
        <title>Genomic Encyclopedia of Type Strains, Phase III (KMG-III): the genomes of soil and plant-associated and newly described type strains.</title>
        <authorList>
            <person name="Whitman W."/>
        </authorList>
    </citation>
    <scope>NUCLEOTIDE SEQUENCE [LARGE SCALE GENOMIC DNA]</scope>
    <source>
        <strain evidence="3 4">CECT 8976</strain>
    </source>
</reference>